<gene>
    <name evidence="6" type="ORF">ACFPZ3_28950</name>
</gene>
<dbReference type="InterPro" id="IPR002213">
    <property type="entry name" value="UDP_glucos_trans"/>
</dbReference>
<dbReference type="RefSeq" id="WP_379517410.1">
    <property type="nucleotide sequence ID" value="NZ_JBHSPA010000031.1"/>
</dbReference>
<sequence>MRILFTMSPGLGHSLSLVPLAWAARAAGHDVLVASSGHSLRAMGKAGLPAVDGHPDGDIMAAFGEHEQKAAAAGFELTGFLGGLFGDFTDRVVDRFTALADGWGPDLVVHSSLEYAGPIVAAARGVPAVCYHLGLPVPPEIRDAVRANVRAAAERNGVRAWPVEPAVILDPMPASLLDPGVELDRPIRFVPYSGGDAARPPWMFRTPRRPRVCVTLGTEVPRWAGIGVLEDFITAARDLDIELVLALGGADPADLPELPANVRAATWLPIADVIGTCSGIVHHGGAATMLNSCAAGVPQLVLPHGGDQYMHAPLLERRGLAAVLDPSEVSATSARDALRRLTEDEHMSRAAAEVRAEMDALPSPADVVPFLEKLA</sequence>
<keyword evidence="3" id="KW-0808">Transferase</keyword>
<dbReference type="PANTHER" id="PTHR48050:SF13">
    <property type="entry name" value="STEROL 3-BETA-GLUCOSYLTRANSFERASE UGT80A2"/>
    <property type="match status" value="1"/>
</dbReference>
<protein>
    <submittedName>
        <fullName evidence="6">Nucleotide disphospho-sugar-binding domain-containing protein</fullName>
    </submittedName>
</protein>
<accession>A0ABW1CSK8</accession>
<organism evidence="6 7">
    <name type="scientific">Nonomuraea insulae</name>
    <dbReference type="NCBI Taxonomy" id="1616787"/>
    <lineage>
        <taxon>Bacteria</taxon>
        <taxon>Bacillati</taxon>
        <taxon>Actinomycetota</taxon>
        <taxon>Actinomycetes</taxon>
        <taxon>Streptosporangiales</taxon>
        <taxon>Streptosporangiaceae</taxon>
        <taxon>Nonomuraea</taxon>
    </lineage>
</organism>
<dbReference type="EMBL" id="JBHSPA010000031">
    <property type="protein sequence ID" value="MFC5827910.1"/>
    <property type="molecule type" value="Genomic_DNA"/>
</dbReference>
<evidence type="ECO:0000259" key="4">
    <source>
        <dbReference type="Pfam" id="PF06722"/>
    </source>
</evidence>
<keyword evidence="2" id="KW-0328">Glycosyltransferase</keyword>
<evidence type="ECO:0000256" key="1">
    <source>
        <dbReference type="ARBA" id="ARBA00006962"/>
    </source>
</evidence>
<dbReference type="InterPro" id="IPR048284">
    <property type="entry name" value="EryCIII-like_N"/>
</dbReference>
<dbReference type="Gene3D" id="3.40.50.2000">
    <property type="entry name" value="Glycogen Phosphorylase B"/>
    <property type="match status" value="2"/>
</dbReference>
<dbReference type="Pfam" id="PF06722">
    <property type="entry name" value="EryCIII-like_C"/>
    <property type="match status" value="1"/>
</dbReference>
<keyword evidence="7" id="KW-1185">Reference proteome</keyword>
<evidence type="ECO:0000313" key="7">
    <source>
        <dbReference type="Proteomes" id="UP001596058"/>
    </source>
</evidence>
<comment type="similarity">
    <text evidence="1">Belongs to the glycosyltransferase 28 family.</text>
</comment>
<dbReference type="SUPFAM" id="SSF53756">
    <property type="entry name" value="UDP-Glycosyltransferase/glycogen phosphorylase"/>
    <property type="match status" value="1"/>
</dbReference>
<evidence type="ECO:0000256" key="3">
    <source>
        <dbReference type="ARBA" id="ARBA00022679"/>
    </source>
</evidence>
<proteinExistence type="inferred from homology"/>
<evidence type="ECO:0000313" key="6">
    <source>
        <dbReference type="EMBL" id="MFC5827910.1"/>
    </source>
</evidence>
<dbReference type="InterPro" id="IPR050426">
    <property type="entry name" value="Glycosyltransferase_28"/>
</dbReference>
<evidence type="ECO:0000256" key="2">
    <source>
        <dbReference type="ARBA" id="ARBA00022676"/>
    </source>
</evidence>
<comment type="caution">
    <text evidence="6">The sequence shown here is derived from an EMBL/GenBank/DDBJ whole genome shotgun (WGS) entry which is preliminary data.</text>
</comment>
<feature type="domain" description="Erythromycin biosynthesis protein CIII-like N-terminal" evidence="5">
    <location>
        <begin position="22"/>
        <end position="217"/>
    </location>
</feature>
<dbReference type="Proteomes" id="UP001596058">
    <property type="component" value="Unassembled WGS sequence"/>
</dbReference>
<dbReference type="InterPro" id="IPR010610">
    <property type="entry name" value="EryCIII-like_C"/>
</dbReference>
<name>A0ABW1CSK8_9ACTN</name>
<dbReference type="CDD" id="cd03784">
    <property type="entry name" value="GT1_Gtf-like"/>
    <property type="match status" value="1"/>
</dbReference>
<evidence type="ECO:0000259" key="5">
    <source>
        <dbReference type="Pfam" id="PF21036"/>
    </source>
</evidence>
<feature type="domain" description="Erythromycin biosynthesis protein CIII-like C-terminal" evidence="4">
    <location>
        <begin position="233"/>
        <end position="374"/>
    </location>
</feature>
<reference evidence="7" key="1">
    <citation type="journal article" date="2019" name="Int. J. Syst. Evol. Microbiol.">
        <title>The Global Catalogue of Microorganisms (GCM) 10K type strain sequencing project: providing services to taxonomists for standard genome sequencing and annotation.</title>
        <authorList>
            <consortium name="The Broad Institute Genomics Platform"/>
            <consortium name="The Broad Institute Genome Sequencing Center for Infectious Disease"/>
            <person name="Wu L."/>
            <person name="Ma J."/>
        </authorList>
    </citation>
    <scope>NUCLEOTIDE SEQUENCE [LARGE SCALE GENOMIC DNA]</scope>
    <source>
        <strain evidence="7">CCUG 53903</strain>
    </source>
</reference>
<dbReference type="PANTHER" id="PTHR48050">
    <property type="entry name" value="STEROL 3-BETA-GLUCOSYLTRANSFERASE"/>
    <property type="match status" value="1"/>
</dbReference>
<dbReference type="Pfam" id="PF21036">
    <property type="entry name" value="EryCIII-like_N"/>
    <property type="match status" value="1"/>
</dbReference>